<dbReference type="AlphaFoldDB" id="V4RDX3"/>
<evidence type="ECO:0000259" key="1">
    <source>
        <dbReference type="PROSITE" id="PS51704"/>
    </source>
</evidence>
<feature type="domain" description="GP-PDE" evidence="1">
    <location>
        <begin position="9"/>
        <end position="247"/>
    </location>
</feature>
<dbReference type="Gene3D" id="3.20.20.190">
    <property type="entry name" value="Phosphatidylinositol (PI) phosphodiesterase"/>
    <property type="match status" value="1"/>
</dbReference>
<keyword evidence="3" id="KW-1185">Reference proteome</keyword>
<dbReference type="PANTHER" id="PTHR46211">
    <property type="entry name" value="GLYCEROPHOSPHORYL DIESTER PHOSPHODIESTERASE"/>
    <property type="match status" value="1"/>
</dbReference>
<dbReference type="GO" id="GO:0006629">
    <property type="term" value="P:lipid metabolic process"/>
    <property type="evidence" value="ECO:0007669"/>
    <property type="project" value="InterPro"/>
</dbReference>
<dbReference type="PANTHER" id="PTHR46211:SF1">
    <property type="entry name" value="GLYCEROPHOSPHODIESTER PHOSPHODIESTERASE, CYTOPLASMIC"/>
    <property type="match status" value="1"/>
</dbReference>
<gene>
    <name evidence="2" type="ORF">N177_3652</name>
</gene>
<name>V4RDX3_9HYPH</name>
<dbReference type="Proteomes" id="UP000017819">
    <property type="component" value="Unassembled WGS sequence"/>
</dbReference>
<dbReference type="eggNOG" id="COG0584">
    <property type="taxonomic scope" value="Bacteria"/>
</dbReference>
<keyword evidence="2" id="KW-0378">Hydrolase</keyword>
<dbReference type="GO" id="GO:0008889">
    <property type="term" value="F:glycerophosphodiester phosphodiesterase activity"/>
    <property type="evidence" value="ECO:0007669"/>
    <property type="project" value="UniProtKB-EC"/>
</dbReference>
<proteinExistence type="predicted"/>
<evidence type="ECO:0000313" key="2">
    <source>
        <dbReference type="EMBL" id="ESR23584.1"/>
    </source>
</evidence>
<comment type="caution">
    <text evidence="2">The sequence shown here is derived from an EMBL/GenBank/DDBJ whole genome shotgun (WGS) entry which is preliminary data.</text>
</comment>
<dbReference type="RefSeq" id="WP_023433770.1">
    <property type="nucleotide sequence ID" value="NZ_AWXZ01000039.1"/>
</dbReference>
<sequence>MPAPGWLTERPVAHRGLHDRARGIVENTASAVEAAIAGGFAIEVDVQEAADGTPVVFHDDTLERLTHASGPVAALDPSELKAAVFRETADRIQTLDELLEQVDDRAPLVIEIKTDFTGKAAYSARVAERVARYRGRAALMSFDPGAVTAVRLAAPAVLRGITAEGYRTWKPRNTSRGGRAAMRYLAHAVRSRPHFVAYSVDDLPALAPTVMRRLFGIPLLTWTVRTEEQRMRAAEHADQMIFEGFVP</sequence>
<organism evidence="2 3">
    <name type="scientific">Lutibaculum baratangense AMV1</name>
    <dbReference type="NCBI Taxonomy" id="631454"/>
    <lineage>
        <taxon>Bacteria</taxon>
        <taxon>Pseudomonadati</taxon>
        <taxon>Pseudomonadota</taxon>
        <taxon>Alphaproteobacteria</taxon>
        <taxon>Hyphomicrobiales</taxon>
        <taxon>Tepidamorphaceae</taxon>
        <taxon>Lutibaculum</taxon>
    </lineage>
</organism>
<dbReference type="InterPro" id="IPR030395">
    <property type="entry name" value="GP_PDE_dom"/>
</dbReference>
<protein>
    <submittedName>
        <fullName evidence="2">Glycerophosphoryl diester phosphodiesterase</fullName>
        <ecNumber evidence="2">3.1.4.46</ecNumber>
    </submittedName>
</protein>
<dbReference type="OrthoDB" id="384721at2"/>
<dbReference type="InterPro" id="IPR017946">
    <property type="entry name" value="PLC-like_Pdiesterase_TIM-brl"/>
</dbReference>
<dbReference type="Pfam" id="PF03009">
    <property type="entry name" value="GDPD"/>
    <property type="match status" value="1"/>
</dbReference>
<dbReference type="PROSITE" id="PS51704">
    <property type="entry name" value="GP_PDE"/>
    <property type="match status" value="1"/>
</dbReference>
<dbReference type="EC" id="3.1.4.46" evidence="2"/>
<reference evidence="2 3" key="1">
    <citation type="journal article" date="2014" name="Genome Announc.">
        <title>Draft Genome Sequence of Lutibaculum baratangense Strain AMV1T, Isolated from a Mud Volcano in Andamans, India.</title>
        <authorList>
            <person name="Singh A."/>
            <person name="Sreenivas A."/>
            <person name="Sathyanarayana Reddy G."/>
            <person name="Pinnaka A.K."/>
            <person name="Shivaji S."/>
        </authorList>
    </citation>
    <scope>NUCLEOTIDE SEQUENCE [LARGE SCALE GENOMIC DNA]</scope>
    <source>
        <strain evidence="2 3">AMV1</strain>
    </source>
</reference>
<dbReference type="EMBL" id="AWXZ01000039">
    <property type="protein sequence ID" value="ESR23584.1"/>
    <property type="molecule type" value="Genomic_DNA"/>
</dbReference>
<dbReference type="STRING" id="631454.N177_3652"/>
<dbReference type="SUPFAM" id="SSF51695">
    <property type="entry name" value="PLC-like phosphodiesterases"/>
    <property type="match status" value="1"/>
</dbReference>
<accession>V4RDX3</accession>
<dbReference type="PATRIC" id="fig|631454.5.peg.3613"/>
<evidence type="ECO:0000313" key="3">
    <source>
        <dbReference type="Proteomes" id="UP000017819"/>
    </source>
</evidence>